<keyword evidence="1" id="KW-0614">Plasmid</keyword>
<dbReference type="RefSeq" id="WP_013524989.1">
    <property type="nucleotide sequence ID" value="NC_014917.1"/>
</dbReference>
<dbReference type="KEGG" id="tam:Theam_1829"/>
<protein>
    <submittedName>
        <fullName evidence="1">Uncharacterized protein</fullName>
    </submittedName>
</protein>
<gene>
    <name evidence="1" type="ordered locus">Theam_1829</name>
</gene>
<proteinExistence type="predicted"/>
<dbReference type="HOGENOM" id="CLU_1577744_0_0_0"/>
<dbReference type="AlphaFoldDB" id="E8T6W2"/>
<evidence type="ECO:0000313" key="1">
    <source>
        <dbReference type="EMBL" id="ADU97785.1"/>
    </source>
</evidence>
<name>E8T6W2_THEA1</name>
<geneLocation type="plasmid" evidence="1 2">
    <name>pTHEAM01</name>
</geneLocation>
<evidence type="ECO:0000313" key="2">
    <source>
        <dbReference type="Proteomes" id="UP000006362"/>
    </source>
</evidence>
<organism evidence="1 2">
    <name type="scientific">Thermovibrio ammonificans (strain DSM 15698 / JCM 12110 / HB-1)</name>
    <dbReference type="NCBI Taxonomy" id="648996"/>
    <lineage>
        <taxon>Bacteria</taxon>
        <taxon>Pseudomonadati</taxon>
        <taxon>Aquificota</taxon>
        <taxon>Aquificia</taxon>
        <taxon>Desulfurobacteriales</taxon>
        <taxon>Desulfurobacteriaceae</taxon>
        <taxon>Thermovibrio</taxon>
    </lineage>
</organism>
<reference evidence="1" key="1">
    <citation type="submission" date="2011-01" db="EMBL/GenBank/DDBJ databases">
        <title>Complete sequence of plasmid of Thermovibrio ammonificans HB-1.</title>
        <authorList>
            <consortium name="US DOE Joint Genome Institute"/>
            <person name="Lucas S."/>
            <person name="Copeland A."/>
            <person name="Lapidus A."/>
            <person name="Cheng J.-F."/>
            <person name="Goodwin L."/>
            <person name="Pitluck S."/>
            <person name="Davenport K."/>
            <person name="Detter J.C."/>
            <person name="Han C."/>
            <person name="Tapia R."/>
            <person name="Land M."/>
            <person name="Hauser L."/>
            <person name="Kyrpides N."/>
            <person name="Ivanova N."/>
            <person name="Ovchinnikova G."/>
            <person name="Vetriani C."/>
            <person name="Woyke T."/>
        </authorList>
    </citation>
    <scope>NUCLEOTIDE SEQUENCE [LARGE SCALE GENOMIC DNA]</scope>
    <source>
        <strain evidence="1">HB-1</strain>
        <plasmid evidence="1">pTHEAM01</plasmid>
    </source>
</reference>
<sequence>MMLAKAVEKVGLIKKALEEIKESVEASPEIEVKWRKEEFKNLASAQSWYEGWDSCCASSTHLVKYFVVYDNGTSTQVPYGYYYQGYAANHTPDVEEKADVYVGDFLNENAIAVVRYDYDYSEYEDYGNGEEITVYLPEYAPRGELEYEIVERIKEVPVEKLYEILARLV</sequence>
<dbReference type="Proteomes" id="UP000006362">
    <property type="component" value="Plasmid pTHEAM01"/>
</dbReference>
<keyword evidence="2" id="KW-1185">Reference proteome</keyword>
<accession>E8T6W2</accession>
<dbReference type="EMBL" id="CP002445">
    <property type="protein sequence ID" value="ADU97785.1"/>
    <property type="molecule type" value="Genomic_DNA"/>
</dbReference>